<evidence type="ECO:0000313" key="6">
    <source>
        <dbReference type="EMBL" id="WOG81143.1"/>
    </source>
</evidence>
<dbReference type="InterPro" id="IPR002075">
    <property type="entry name" value="NTF2_dom"/>
</dbReference>
<dbReference type="SUPFAM" id="SSF54427">
    <property type="entry name" value="NTF2-like"/>
    <property type="match status" value="1"/>
</dbReference>
<dbReference type="InterPro" id="IPR035979">
    <property type="entry name" value="RBD_domain_sf"/>
</dbReference>
<dbReference type="KEGG" id="dcr:108201860"/>
<dbReference type="PANTHER" id="PTHR10693">
    <property type="entry name" value="RAS GTPASE-ACTIVATING PROTEIN-BINDING PROTEIN"/>
    <property type="match status" value="1"/>
</dbReference>
<evidence type="ECO:0000256" key="3">
    <source>
        <dbReference type="SAM" id="MobiDB-lite"/>
    </source>
</evidence>
<dbReference type="CDD" id="cd00590">
    <property type="entry name" value="RRM_SF"/>
    <property type="match status" value="1"/>
</dbReference>
<organism evidence="6 7">
    <name type="scientific">Daucus carota subsp. sativus</name>
    <name type="common">Carrot</name>
    <dbReference type="NCBI Taxonomy" id="79200"/>
    <lineage>
        <taxon>Eukaryota</taxon>
        <taxon>Viridiplantae</taxon>
        <taxon>Streptophyta</taxon>
        <taxon>Embryophyta</taxon>
        <taxon>Tracheophyta</taxon>
        <taxon>Spermatophyta</taxon>
        <taxon>Magnoliopsida</taxon>
        <taxon>eudicotyledons</taxon>
        <taxon>Gunneridae</taxon>
        <taxon>Pentapetalae</taxon>
        <taxon>asterids</taxon>
        <taxon>campanulids</taxon>
        <taxon>Apiales</taxon>
        <taxon>Apiaceae</taxon>
        <taxon>Apioideae</taxon>
        <taxon>Scandiceae</taxon>
        <taxon>Daucinae</taxon>
        <taxon>Daucus</taxon>
        <taxon>Daucus sect. Daucus</taxon>
    </lineage>
</organism>
<dbReference type="InterPro" id="IPR032710">
    <property type="entry name" value="NTF2-like_dom_sf"/>
</dbReference>
<name>A0AAF0W3Z0_DAUCS</name>
<dbReference type="Gene3D" id="3.30.70.330">
    <property type="match status" value="1"/>
</dbReference>
<evidence type="ECO:0000256" key="2">
    <source>
        <dbReference type="PROSITE-ProRule" id="PRU00176"/>
    </source>
</evidence>
<dbReference type="FunFam" id="3.10.450.50:FF:000003">
    <property type="entry name" value="Nuclear transport factor 2 family protein"/>
    <property type="match status" value="1"/>
</dbReference>
<dbReference type="InterPro" id="IPR018222">
    <property type="entry name" value="Nuclear_transport_factor_2_euk"/>
</dbReference>
<reference evidence="6" key="1">
    <citation type="journal article" date="2016" name="Nat. Genet.">
        <title>A high-quality carrot genome assembly provides new insights into carotenoid accumulation and asterid genome evolution.</title>
        <authorList>
            <person name="Iorizzo M."/>
            <person name="Ellison S."/>
            <person name="Senalik D."/>
            <person name="Zeng P."/>
            <person name="Satapoomin P."/>
            <person name="Huang J."/>
            <person name="Bowman M."/>
            <person name="Iovene M."/>
            <person name="Sanseverino W."/>
            <person name="Cavagnaro P."/>
            <person name="Yildiz M."/>
            <person name="Macko-Podgorni A."/>
            <person name="Moranska E."/>
            <person name="Grzebelus E."/>
            <person name="Grzebelus D."/>
            <person name="Ashrafi H."/>
            <person name="Zheng Z."/>
            <person name="Cheng S."/>
            <person name="Spooner D."/>
            <person name="Van Deynze A."/>
            <person name="Simon P."/>
        </authorList>
    </citation>
    <scope>NUCLEOTIDE SEQUENCE</scope>
    <source>
        <tissue evidence="6">Leaf</tissue>
    </source>
</reference>
<gene>
    <name evidence="6" type="ORF">DCAR_0100288</name>
</gene>
<dbReference type="SMART" id="SM00360">
    <property type="entry name" value="RRM"/>
    <property type="match status" value="1"/>
</dbReference>
<keyword evidence="7" id="KW-1185">Reference proteome</keyword>
<sequence>MAAEAPAVTPQIVGHAFVQQYYLILHQSPALVHRFYKDISKLGRPEDDGTTSITTTMSAINEKILSLNYGEFRAEIKTVDAQESLNTGVHVLVTGYLTGKDNVVRDFAQTFFLAPQERGGYFVLNDMFRYLEKANQPYEDQVLNTEYEVPVAVEQEANPVQEDHMTERNDALASEPNEESLHNVSENGEIKFEKEEEAVAEMVDEEPVAEVVDEEPIAEVVDEEPVAEVEEVRVQEVIQELPNNSEAVVESNTKSEVPKKSYASIVKDLKEKGLPFSSPAPVLRKTPQKSREQQMKSTPPASSTTDVSASILNSAENVNQDLESESYSIYIKGLPYNATPSLLDDEFKKYGTIRNGGIQVRSKQGFCFGFVEYEEASAVQRAIEASPISMGGRKAIVEEKKSTNSGVNNRGRFPAGRAANFRNDSGYRNEGIRGRGNYGPGRGYGRGESNGKTEFSNKGNYRGGSSNNMNNGYQRDENLGTSGGRMVRSNGMLGSGNGKNMAPRVPATA</sequence>
<dbReference type="PROSITE" id="PS50177">
    <property type="entry name" value="NTF2_DOMAIN"/>
    <property type="match status" value="1"/>
</dbReference>
<dbReference type="InterPro" id="IPR012677">
    <property type="entry name" value="Nucleotide-bd_a/b_plait_sf"/>
</dbReference>
<dbReference type="EMBL" id="CP093343">
    <property type="protein sequence ID" value="WOG81143.1"/>
    <property type="molecule type" value="Genomic_DNA"/>
</dbReference>
<dbReference type="Gene3D" id="3.10.450.50">
    <property type="match status" value="1"/>
</dbReference>
<evidence type="ECO:0000259" key="4">
    <source>
        <dbReference type="PROSITE" id="PS50102"/>
    </source>
</evidence>
<proteinExistence type="predicted"/>
<protein>
    <recommendedName>
        <fullName evidence="8">NTF2 domain-containing protein</fullName>
    </recommendedName>
</protein>
<dbReference type="Proteomes" id="UP000077755">
    <property type="component" value="Chromosome 1"/>
</dbReference>
<dbReference type="SUPFAM" id="SSF54928">
    <property type="entry name" value="RNA-binding domain, RBD"/>
    <property type="match status" value="1"/>
</dbReference>
<reference evidence="6" key="2">
    <citation type="submission" date="2022-03" db="EMBL/GenBank/DDBJ databases">
        <title>Draft title - Genomic analysis of global carrot germplasm unveils the trajectory of domestication and the origin of high carotenoid orange carrot.</title>
        <authorList>
            <person name="Iorizzo M."/>
            <person name="Ellison S."/>
            <person name="Senalik D."/>
            <person name="Macko-Podgorni A."/>
            <person name="Grzebelus D."/>
            <person name="Bostan H."/>
            <person name="Rolling W."/>
            <person name="Curaba J."/>
            <person name="Simon P."/>
        </authorList>
    </citation>
    <scope>NUCLEOTIDE SEQUENCE</scope>
    <source>
        <tissue evidence="6">Leaf</tissue>
    </source>
</reference>
<evidence type="ECO:0000256" key="1">
    <source>
        <dbReference type="ARBA" id="ARBA00022884"/>
    </source>
</evidence>
<evidence type="ECO:0000259" key="5">
    <source>
        <dbReference type="PROSITE" id="PS50177"/>
    </source>
</evidence>
<evidence type="ECO:0008006" key="8">
    <source>
        <dbReference type="Google" id="ProtNLM"/>
    </source>
</evidence>
<accession>A0AAF0W3Z0</accession>
<feature type="compositionally biased region" description="Gly residues" evidence="3">
    <location>
        <begin position="434"/>
        <end position="448"/>
    </location>
</feature>
<feature type="compositionally biased region" description="Polar residues" evidence="3">
    <location>
        <begin position="452"/>
        <end position="473"/>
    </location>
</feature>
<dbReference type="GO" id="GO:0003729">
    <property type="term" value="F:mRNA binding"/>
    <property type="evidence" value="ECO:0007669"/>
    <property type="project" value="TreeGrafter"/>
</dbReference>
<dbReference type="Pfam" id="PF02136">
    <property type="entry name" value="NTF2"/>
    <property type="match status" value="1"/>
</dbReference>
<dbReference type="Pfam" id="PF00076">
    <property type="entry name" value="RRM_1"/>
    <property type="match status" value="1"/>
</dbReference>
<feature type="region of interest" description="Disordered" evidence="3">
    <location>
        <begin position="400"/>
        <end position="509"/>
    </location>
</feature>
<dbReference type="GO" id="GO:0005829">
    <property type="term" value="C:cytosol"/>
    <property type="evidence" value="ECO:0007669"/>
    <property type="project" value="TreeGrafter"/>
</dbReference>
<dbReference type="PROSITE" id="PS50102">
    <property type="entry name" value="RRM"/>
    <property type="match status" value="1"/>
</dbReference>
<evidence type="ECO:0000313" key="7">
    <source>
        <dbReference type="Proteomes" id="UP000077755"/>
    </source>
</evidence>
<feature type="compositionally biased region" description="Polar residues" evidence="3">
    <location>
        <begin position="295"/>
        <end position="307"/>
    </location>
</feature>
<dbReference type="GO" id="GO:1990904">
    <property type="term" value="C:ribonucleoprotein complex"/>
    <property type="evidence" value="ECO:0007669"/>
    <property type="project" value="TreeGrafter"/>
</dbReference>
<feature type="domain" description="NTF2" evidence="5">
    <location>
        <begin position="13"/>
        <end position="130"/>
    </location>
</feature>
<dbReference type="CDD" id="cd00780">
    <property type="entry name" value="NTF2"/>
    <property type="match status" value="1"/>
</dbReference>
<dbReference type="PANTHER" id="PTHR10693:SF20">
    <property type="entry name" value="AT27578P"/>
    <property type="match status" value="1"/>
</dbReference>
<feature type="domain" description="RRM" evidence="4">
    <location>
        <begin position="327"/>
        <end position="402"/>
    </location>
</feature>
<feature type="region of interest" description="Disordered" evidence="3">
    <location>
        <begin position="276"/>
        <end position="307"/>
    </location>
</feature>
<dbReference type="InterPro" id="IPR000504">
    <property type="entry name" value="RRM_dom"/>
</dbReference>
<keyword evidence="1 2" id="KW-0694">RNA-binding</keyword>
<dbReference type="InterPro" id="IPR039539">
    <property type="entry name" value="Ras_GTPase_bind_prot"/>
</dbReference>
<dbReference type="AlphaFoldDB" id="A0AAF0W3Z0"/>